<dbReference type="InterPro" id="IPR014721">
    <property type="entry name" value="Ribsml_uS5_D2-typ_fold_subgr"/>
</dbReference>
<dbReference type="EC" id="3.1.26.5" evidence="6 7"/>
<dbReference type="InterPro" id="IPR000100">
    <property type="entry name" value="RNase_P"/>
</dbReference>
<dbReference type="HAMAP" id="MF_00227">
    <property type="entry name" value="RNase_P"/>
    <property type="match status" value="1"/>
</dbReference>
<evidence type="ECO:0000313" key="8">
    <source>
        <dbReference type="EMBL" id="HGY54340.1"/>
    </source>
</evidence>
<keyword evidence="4 6" id="KW-0378">Hydrolase</keyword>
<evidence type="ECO:0000256" key="7">
    <source>
        <dbReference type="NCBIfam" id="TIGR00188"/>
    </source>
</evidence>
<dbReference type="GO" id="GO:0001682">
    <property type="term" value="P:tRNA 5'-leader removal"/>
    <property type="evidence" value="ECO:0007669"/>
    <property type="project" value="UniProtKB-UniRule"/>
</dbReference>
<dbReference type="PANTHER" id="PTHR33992:SF1">
    <property type="entry name" value="RIBONUCLEASE P PROTEIN COMPONENT"/>
    <property type="match status" value="1"/>
</dbReference>
<dbReference type="Proteomes" id="UP000885779">
    <property type="component" value="Unassembled WGS sequence"/>
</dbReference>
<dbReference type="GO" id="GO:0030677">
    <property type="term" value="C:ribonuclease P complex"/>
    <property type="evidence" value="ECO:0007669"/>
    <property type="project" value="TreeGrafter"/>
</dbReference>
<organism evidence="8">
    <name type="scientific">Caldithrix abyssi</name>
    <dbReference type="NCBI Taxonomy" id="187145"/>
    <lineage>
        <taxon>Bacteria</taxon>
        <taxon>Pseudomonadati</taxon>
        <taxon>Calditrichota</taxon>
        <taxon>Calditrichia</taxon>
        <taxon>Calditrichales</taxon>
        <taxon>Calditrichaceae</taxon>
        <taxon>Caldithrix</taxon>
    </lineage>
</organism>
<dbReference type="NCBIfam" id="TIGR00188">
    <property type="entry name" value="rnpA"/>
    <property type="match status" value="1"/>
</dbReference>
<comment type="catalytic activity">
    <reaction evidence="6">
        <text>Endonucleolytic cleavage of RNA, removing 5'-extranucleotides from tRNA precursor.</text>
        <dbReference type="EC" id="3.1.26.5"/>
    </reaction>
</comment>
<comment type="caution">
    <text evidence="8">The sequence shown here is derived from an EMBL/GenBank/DDBJ whole genome shotgun (WGS) entry which is preliminary data.</text>
</comment>
<dbReference type="Pfam" id="PF00825">
    <property type="entry name" value="Ribonuclease_P"/>
    <property type="match status" value="1"/>
</dbReference>
<sequence>MNLSRRLRIQSLKRRNEIQEVFDRGKKIYLGFGLLVLHNRPEDTSKRKVAVLVKKQCGNAVVRNQIKRVLRHVFCALPEIYNSYNRVVILYRERGRANYHSIYREMKSKI</sequence>
<evidence type="ECO:0000256" key="3">
    <source>
        <dbReference type="ARBA" id="ARBA00022759"/>
    </source>
</evidence>
<comment type="similarity">
    <text evidence="6">Belongs to the RnpA family.</text>
</comment>
<dbReference type="SUPFAM" id="SSF54211">
    <property type="entry name" value="Ribosomal protein S5 domain 2-like"/>
    <property type="match status" value="1"/>
</dbReference>
<comment type="subunit">
    <text evidence="6">Consists of a catalytic RNA component (M1 or rnpB) and a protein subunit.</text>
</comment>
<dbReference type="GO" id="GO:0000049">
    <property type="term" value="F:tRNA binding"/>
    <property type="evidence" value="ECO:0007669"/>
    <property type="project" value="UniProtKB-UniRule"/>
</dbReference>
<comment type="function">
    <text evidence="6">RNaseP catalyzes the removal of the 5'-leader sequence from pre-tRNA to produce the mature 5'-terminus. It can also cleave other RNA substrates such as 4.5S RNA. The protein component plays an auxiliary but essential role in vivo by binding to the 5'-leader sequence and broadening the substrate specificity of the ribozyme.</text>
</comment>
<dbReference type="InterPro" id="IPR020568">
    <property type="entry name" value="Ribosomal_Su5_D2-typ_SF"/>
</dbReference>
<evidence type="ECO:0000256" key="5">
    <source>
        <dbReference type="ARBA" id="ARBA00022884"/>
    </source>
</evidence>
<keyword evidence="5 6" id="KW-0694">RNA-binding</keyword>
<evidence type="ECO:0000256" key="6">
    <source>
        <dbReference type="HAMAP-Rule" id="MF_00227"/>
    </source>
</evidence>
<keyword evidence="3 6" id="KW-0255">Endonuclease</keyword>
<dbReference type="AlphaFoldDB" id="A0A7V4TXM0"/>
<evidence type="ECO:0000256" key="2">
    <source>
        <dbReference type="ARBA" id="ARBA00022722"/>
    </source>
</evidence>
<dbReference type="Gene3D" id="3.30.230.10">
    <property type="match status" value="1"/>
</dbReference>
<accession>A0A7V4TXM0</accession>
<keyword evidence="1 6" id="KW-0819">tRNA processing</keyword>
<keyword evidence="2 6" id="KW-0540">Nuclease</keyword>
<dbReference type="GO" id="GO:0004526">
    <property type="term" value="F:ribonuclease P activity"/>
    <property type="evidence" value="ECO:0007669"/>
    <property type="project" value="UniProtKB-UniRule"/>
</dbReference>
<dbReference type="GO" id="GO:0042781">
    <property type="term" value="F:3'-tRNA processing endoribonuclease activity"/>
    <property type="evidence" value="ECO:0007669"/>
    <property type="project" value="TreeGrafter"/>
</dbReference>
<gene>
    <name evidence="6 8" type="primary">rnpA</name>
    <name evidence="8" type="ORF">ENK44_01435</name>
</gene>
<proteinExistence type="inferred from homology"/>
<name>A0A7V4TXM0_CALAY</name>
<protein>
    <recommendedName>
        <fullName evidence="6 7">Ribonuclease P protein component</fullName>
        <shortName evidence="6">RNase P protein</shortName>
        <shortName evidence="6">RNaseP protein</shortName>
        <ecNumber evidence="6 7">3.1.26.5</ecNumber>
    </recommendedName>
    <alternativeName>
        <fullName evidence="6">Protein C5</fullName>
    </alternativeName>
</protein>
<dbReference type="PANTHER" id="PTHR33992">
    <property type="entry name" value="RIBONUCLEASE P PROTEIN COMPONENT"/>
    <property type="match status" value="1"/>
</dbReference>
<reference evidence="8" key="1">
    <citation type="journal article" date="2020" name="mSystems">
        <title>Genome- and Community-Level Interaction Insights into Carbon Utilization and Element Cycling Functions of Hydrothermarchaeota in Hydrothermal Sediment.</title>
        <authorList>
            <person name="Zhou Z."/>
            <person name="Liu Y."/>
            <person name="Xu W."/>
            <person name="Pan J."/>
            <person name="Luo Z.H."/>
            <person name="Li M."/>
        </authorList>
    </citation>
    <scope>NUCLEOTIDE SEQUENCE [LARGE SCALE GENOMIC DNA]</scope>
    <source>
        <strain evidence="8">HyVt-577</strain>
    </source>
</reference>
<evidence type="ECO:0000256" key="4">
    <source>
        <dbReference type="ARBA" id="ARBA00022801"/>
    </source>
</evidence>
<dbReference type="EMBL" id="DRQG01000015">
    <property type="protein sequence ID" value="HGY54340.1"/>
    <property type="molecule type" value="Genomic_DNA"/>
</dbReference>
<evidence type="ECO:0000256" key="1">
    <source>
        <dbReference type="ARBA" id="ARBA00022694"/>
    </source>
</evidence>